<dbReference type="Proteomes" id="UP001446205">
    <property type="component" value="Unassembled WGS sequence"/>
</dbReference>
<dbReference type="RefSeq" id="WP_341370961.1">
    <property type="nucleotide sequence ID" value="NZ_JBBPCO010000008.1"/>
</dbReference>
<name>A0ABU9D8P1_9PROT</name>
<proteinExistence type="predicted"/>
<keyword evidence="4" id="KW-1185">Reference proteome</keyword>
<feature type="compositionally biased region" description="Low complexity" evidence="2">
    <location>
        <begin position="11"/>
        <end position="23"/>
    </location>
</feature>
<feature type="coiled-coil region" evidence="1">
    <location>
        <begin position="149"/>
        <end position="204"/>
    </location>
</feature>
<feature type="region of interest" description="Disordered" evidence="2">
    <location>
        <begin position="1"/>
        <end position="23"/>
    </location>
</feature>
<accession>A0ABU9D8P1</accession>
<evidence type="ECO:0000313" key="3">
    <source>
        <dbReference type="EMBL" id="MEK8089903.1"/>
    </source>
</evidence>
<keyword evidence="1" id="KW-0175">Coiled coil</keyword>
<sequence length="287" mass="31611">MSTPFDRFVEQEQQFAQSQQTAMATASQLRADAQQIHIETESSIREMPEHENKRNARPMRDDAASRMATLREQAARIEEQARHADYHKRPVPDAAMLQAASRHIQQLENELRQTEAALSSTAPDEGTEQGRFAQARHALEDMLAGLALGRKKQSEAAKAEAEYDKAREQLAQAERAAERAAARRAGLERRRDTLNQMLHQAREDQARMQAAAAHGLALKYAAEYTSTAQELMRLGALIQAAGIRSNIPLLPSTLHVSMPELPGAPDTLAPSPEQQAAALAQITAEVG</sequence>
<evidence type="ECO:0000313" key="4">
    <source>
        <dbReference type="Proteomes" id="UP001446205"/>
    </source>
</evidence>
<protein>
    <submittedName>
        <fullName evidence="3">Uncharacterized protein</fullName>
    </submittedName>
</protein>
<dbReference type="EMBL" id="JBBPCO010000008">
    <property type="protein sequence ID" value="MEK8089903.1"/>
    <property type="molecule type" value="Genomic_DNA"/>
</dbReference>
<evidence type="ECO:0000256" key="1">
    <source>
        <dbReference type="SAM" id="Coils"/>
    </source>
</evidence>
<organism evidence="3 4">
    <name type="scientific">Thermithiobacillus plumbiphilus</name>
    <dbReference type="NCBI Taxonomy" id="1729899"/>
    <lineage>
        <taxon>Bacteria</taxon>
        <taxon>Pseudomonadati</taxon>
        <taxon>Pseudomonadota</taxon>
        <taxon>Acidithiobacillia</taxon>
        <taxon>Acidithiobacillales</taxon>
        <taxon>Thermithiobacillaceae</taxon>
        <taxon>Thermithiobacillus</taxon>
    </lineage>
</organism>
<feature type="region of interest" description="Disordered" evidence="2">
    <location>
        <begin position="40"/>
        <end position="61"/>
    </location>
</feature>
<evidence type="ECO:0000256" key="2">
    <source>
        <dbReference type="SAM" id="MobiDB-lite"/>
    </source>
</evidence>
<comment type="caution">
    <text evidence="3">The sequence shown here is derived from an EMBL/GenBank/DDBJ whole genome shotgun (WGS) entry which is preliminary data.</text>
</comment>
<reference evidence="3 4" key="1">
    <citation type="submission" date="2024-04" db="EMBL/GenBank/DDBJ databases">
        <authorList>
            <person name="Abashina T."/>
            <person name="Shaikin A."/>
        </authorList>
    </citation>
    <scope>NUCLEOTIDE SEQUENCE [LARGE SCALE GENOMIC DNA]</scope>
    <source>
        <strain evidence="3 4">AAFK</strain>
    </source>
</reference>
<gene>
    <name evidence="3" type="ORF">WOB96_09000</name>
</gene>